<feature type="transmembrane region" description="Helical" evidence="7">
    <location>
        <begin position="150"/>
        <end position="172"/>
    </location>
</feature>
<feature type="transmembrane region" description="Helical" evidence="7">
    <location>
        <begin position="87"/>
        <end position="112"/>
    </location>
</feature>
<dbReference type="SUPFAM" id="SSF161098">
    <property type="entry name" value="MetI-like"/>
    <property type="match status" value="1"/>
</dbReference>
<comment type="similarity">
    <text evidence="7">Belongs to the binding-protein-dependent transport system permease family.</text>
</comment>
<feature type="transmembrane region" description="Helical" evidence="7">
    <location>
        <begin position="211"/>
        <end position="233"/>
    </location>
</feature>
<keyword evidence="3" id="KW-1003">Cell membrane</keyword>
<keyword evidence="2 7" id="KW-0813">Transport</keyword>
<protein>
    <submittedName>
        <fullName evidence="9">Carbohydrate ABC transporter permease</fullName>
    </submittedName>
</protein>
<keyword evidence="5 7" id="KW-1133">Transmembrane helix</keyword>
<evidence type="ECO:0000313" key="10">
    <source>
        <dbReference type="Proteomes" id="UP001597055"/>
    </source>
</evidence>
<reference evidence="10" key="1">
    <citation type="journal article" date="2019" name="Int. J. Syst. Evol. Microbiol.">
        <title>The Global Catalogue of Microorganisms (GCM) 10K type strain sequencing project: providing services to taxonomists for standard genome sequencing and annotation.</title>
        <authorList>
            <consortium name="The Broad Institute Genomics Platform"/>
            <consortium name="The Broad Institute Genome Sequencing Center for Infectious Disease"/>
            <person name="Wu L."/>
            <person name="Ma J."/>
        </authorList>
    </citation>
    <scope>NUCLEOTIDE SEQUENCE [LARGE SCALE GENOMIC DNA]</scope>
    <source>
        <strain evidence="10">CCUG 54523</strain>
    </source>
</reference>
<evidence type="ECO:0000256" key="2">
    <source>
        <dbReference type="ARBA" id="ARBA00022448"/>
    </source>
</evidence>
<keyword evidence="10" id="KW-1185">Reference proteome</keyword>
<evidence type="ECO:0000313" key="9">
    <source>
        <dbReference type="EMBL" id="MFD0790298.1"/>
    </source>
</evidence>
<dbReference type="Gene3D" id="1.10.3720.10">
    <property type="entry name" value="MetI-like"/>
    <property type="match status" value="1"/>
</dbReference>
<feature type="transmembrane region" description="Helical" evidence="7">
    <location>
        <begin position="253"/>
        <end position="277"/>
    </location>
</feature>
<dbReference type="PANTHER" id="PTHR43744:SF12">
    <property type="entry name" value="ABC TRANSPORTER PERMEASE PROTEIN MG189-RELATED"/>
    <property type="match status" value="1"/>
</dbReference>
<dbReference type="PANTHER" id="PTHR43744">
    <property type="entry name" value="ABC TRANSPORTER PERMEASE PROTEIN MG189-RELATED-RELATED"/>
    <property type="match status" value="1"/>
</dbReference>
<evidence type="ECO:0000256" key="6">
    <source>
        <dbReference type="ARBA" id="ARBA00023136"/>
    </source>
</evidence>
<dbReference type="InterPro" id="IPR035906">
    <property type="entry name" value="MetI-like_sf"/>
</dbReference>
<dbReference type="Proteomes" id="UP001597055">
    <property type="component" value="Unassembled WGS sequence"/>
</dbReference>
<sequence length="292" mass="31922">MALEPAAMKTRRTRARRIRGARPGWVLYAFLAVVVLLSIFPLYWSFLIGSGDAQTLRDPDRSWLPGPNFLENSAAVVGNPAVNFWRALLNSIIVSVVVSASVVFFSTLAGYAFAKFRFRGKGPLLVFVVLTIAVPTQLGVVPLFMVMSKLGWTGTLGAVIVPNLVTAFGVFWMTQYIQQVVPDELIESARMDGASTFRSFWSIVLPVIRPAASMLALFTFVLTWTDFFWPFIILNGSNPTLPVALQLLQANYFVDYSVVLAGALLATLPLLLLYVLAGKQLVAGVMQGAVKG</sequence>
<dbReference type="RefSeq" id="WP_378772372.1">
    <property type="nucleotide sequence ID" value="NZ_JBHTII010000001.1"/>
</dbReference>
<evidence type="ECO:0000256" key="1">
    <source>
        <dbReference type="ARBA" id="ARBA00004651"/>
    </source>
</evidence>
<name>A0ABW3AH60_9MICO</name>
<dbReference type="CDD" id="cd06261">
    <property type="entry name" value="TM_PBP2"/>
    <property type="match status" value="1"/>
</dbReference>
<comment type="subcellular location">
    <subcellularLocation>
        <location evidence="1 7">Cell membrane</location>
        <topology evidence="1 7">Multi-pass membrane protein</topology>
    </subcellularLocation>
</comment>
<dbReference type="InterPro" id="IPR000515">
    <property type="entry name" value="MetI-like"/>
</dbReference>
<comment type="caution">
    <text evidence="9">The sequence shown here is derived from an EMBL/GenBank/DDBJ whole genome shotgun (WGS) entry which is preliminary data.</text>
</comment>
<evidence type="ECO:0000256" key="5">
    <source>
        <dbReference type="ARBA" id="ARBA00022989"/>
    </source>
</evidence>
<gene>
    <name evidence="9" type="ORF">ACFQ0P_07810</name>
</gene>
<evidence type="ECO:0000256" key="7">
    <source>
        <dbReference type="RuleBase" id="RU363032"/>
    </source>
</evidence>
<feature type="transmembrane region" description="Helical" evidence="7">
    <location>
        <begin position="21"/>
        <end position="44"/>
    </location>
</feature>
<accession>A0ABW3AH60</accession>
<keyword evidence="6 7" id="KW-0472">Membrane</keyword>
<evidence type="ECO:0000256" key="3">
    <source>
        <dbReference type="ARBA" id="ARBA00022475"/>
    </source>
</evidence>
<evidence type="ECO:0000256" key="4">
    <source>
        <dbReference type="ARBA" id="ARBA00022692"/>
    </source>
</evidence>
<dbReference type="Pfam" id="PF00528">
    <property type="entry name" value="BPD_transp_1"/>
    <property type="match status" value="1"/>
</dbReference>
<proteinExistence type="inferred from homology"/>
<feature type="domain" description="ABC transmembrane type-1" evidence="8">
    <location>
        <begin position="88"/>
        <end position="277"/>
    </location>
</feature>
<dbReference type="EMBL" id="JBHTII010000001">
    <property type="protein sequence ID" value="MFD0790298.1"/>
    <property type="molecule type" value="Genomic_DNA"/>
</dbReference>
<evidence type="ECO:0000259" key="8">
    <source>
        <dbReference type="PROSITE" id="PS50928"/>
    </source>
</evidence>
<organism evidence="9 10">
    <name type="scientific">Microbacterium insulae</name>
    <dbReference type="NCBI Taxonomy" id="483014"/>
    <lineage>
        <taxon>Bacteria</taxon>
        <taxon>Bacillati</taxon>
        <taxon>Actinomycetota</taxon>
        <taxon>Actinomycetes</taxon>
        <taxon>Micrococcales</taxon>
        <taxon>Microbacteriaceae</taxon>
        <taxon>Microbacterium</taxon>
    </lineage>
</organism>
<dbReference type="PROSITE" id="PS50928">
    <property type="entry name" value="ABC_TM1"/>
    <property type="match status" value="1"/>
</dbReference>
<feature type="transmembrane region" description="Helical" evidence="7">
    <location>
        <begin position="124"/>
        <end position="144"/>
    </location>
</feature>
<keyword evidence="4 7" id="KW-0812">Transmembrane</keyword>